<accession>A0A9D7QHJ0</accession>
<dbReference type="AlphaFoldDB" id="A0A9D7QHJ0"/>
<evidence type="ECO:0000313" key="1">
    <source>
        <dbReference type="EMBL" id="MBK8890331.1"/>
    </source>
</evidence>
<protein>
    <submittedName>
        <fullName evidence="1">Uncharacterized protein</fullName>
    </submittedName>
</protein>
<evidence type="ECO:0000313" key="2">
    <source>
        <dbReference type="Proteomes" id="UP000808146"/>
    </source>
</evidence>
<reference evidence="1" key="1">
    <citation type="submission" date="2020-10" db="EMBL/GenBank/DDBJ databases">
        <title>Connecting structure to function with the recovery of over 1000 high-quality activated sludge metagenome-assembled genomes encoding full-length rRNA genes using long-read sequencing.</title>
        <authorList>
            <person name="Singleton C.M."/>
            <person name="Petriglieri F."/>
            <person name="Kristensen J.M."/>
            <person name="Kirkegaard R.H."/>
            <person name="Michaelsen T.Y."/>
            <person name="Andersen M.H."/>
            <person name="Karst S.M."/>
            <person name="Dueholm M.S."/>
            <person name="Nielsen P.H."/>
            <person name="Albertsen M."/>
        </authorList>
    </citation>
    <scope>NUCLEOTIDE SEQUENCE</scope>
    <source>
        <strain evidence="1">OdNE_18-Q3-R46-58_BAT3C.305</strain>
    </source>
</reference>
<gene>
    <name evidence="1" type="ORF">IPN75_07970</name>
</gene>
<comment type="caution">
    <text evidence="1">The sequence shown here is derived from an EMBL/GenBank/DDBJ whole genome shotgun (WGS) entry which is preliminary data.</text>
</comment>
<sequence length="69" mass="7775">MVELTIIGPDRRLERIGRKRPEKTSPLAADPLKLDVKPDDTLCLPGHVKETVCMCLSTLKKRAWKSFTA</sequence>
<proteinExistence type="predicted"/>
<organism evidence="1 2">
    <name type="scientific">Candidatus Dechloromonas phosphorivorans</name>
    <dbReference type="NCBI Taxonomy" id="2899244"/>
    <lineage>
        <taxon>Bacteria</taxon>
        <taxon>Pseudomonadati</taxon>
        <taxon>Pseudomonadota</taxon>
        <taxon>Betaproteobacteria</taxon>
        <taxon>Rhodocyclales</taxon>
        <taxon>Azonexaceae</taxon>
        <taxon>Dechloromonas</taxon>
    </lineage>
</organism>
<dbReference type="Proteomes" id="UP000808146">
    <property type="component" value="Unassembled WGS sequence"/>
</dbReference>
<dbReference type="EMBL" id="JADKBR010000007">
    <property type="protein sequence ID" value="MBK8890331.1"/>
    <property type="molecule type" value="Genomic_DNA"/>
</dbReference>
<name>A0A9D7QHJ0_9RHOO</name>